<dbReference type="InterPro" id="IPR002022">
    <property type="entry name" value="Pec_lyase"/>
</dbReference>
<comment type="subcellular location">
    <subcellularLocation>
        <location evidence="7">Secreted</location>
    </subcellularLocation>
</comment>
<dbReference type="Gene3D" id="2.160.20.10">
    <property type="entry name" value="Single-stranded right-handed beta-helix, Pectin lyase-like"/>
    <property type="match status" value="1"/>
</dbReference>
<dbReference type="Proteomes" id="UP000184159">
    <property type="component" value="Unassembled WGS sequence"/>
</dbReference>
<feature type="signal peptide" evidence="9">
    <location>
        <begin position="1"/>
        <end position="30"/>
    </location>
</feature>
<dbReference type="Pfam" id="PF14200">
    <property type="entry name" value="RicinB_lectin_2"/>
    <property type="match status" value="1"/>
</dbReference>
<evidence type="ECO:0000259" key="10">
    <source>
        <dbReference type="SMART" id="SM00458"/>
    </source>
</evidence>
<dbReference type="EMBL" id="FQUH01000013">
    <property type="protein sequence ID" value="SHF61324.1"/>
    <property type="molecule type" value="Genomic_DNA"/>
</dbReference>
<keyword evidence="7" id="KW-0119">Carbohydrate metabolism</keyword>
<accession>A0A1M5D2Z8</accession>
<keyword evidence="2" id="KW-0325">Glycoprotein</keyword>
<dbReference type="InterPro" id="IPR045032">
    <property type="entry name" value="PEL"/>
</dbReference>
<evidence type="ECO:0000256" key="7">
    <source>
        <dbReference type="RuleBase" id="RU361173"/>
    </source>
</evidence>
<dbReference type="EC" id="4.2.2.10" evidence="6"/>
<comment type="catalytic activity">
    <reaction evidence="4">
        <text>Eliminative cleavage of (1-&gt;4)-alpha-D-galacturonan methyl ester to give oligosaccharides with 4-deoxy-6-O-methyl-alpha-D-galact-4-enuronosyl groups at their non-reducing ends.</text>
        <dbReference type="EC" id="4.2.2.10"/>
    </reaction>
</comment>
<dbReference type="InterPro" id="IPR035992">
    <property type="entry name" value="Ricin_B-like_lectins"/>
</dbReference>
<keyword evidence="7" id="KW-0964">Secreted</keyword>
<protein>
    <recommendedName>
        <fullName evidence="6">pectin lyase</fullName>
        <ecNumber evidence="6">4.2.2.10</ecNumber>
    </recommendedName>
</protein>
<keyword evidence="13" id="KW-1185">Reference proteome</keyword>
<dbReference type="PANTHER" id="PTHR31683">
    <property type="entry name" value="PECTATE LYASE 18-RELATED"/>
    <property type="match status" value="1"/>
</dbReference>
<dbReference type="GO" id="GO:0030570">
    <property type="term" value="F:pectate lyase activity"/>
    <property type="evidence" value="ECO:0007669"/>
    <property type="project" value="InterPro"/>
</dbReference>
<dbReference type="SUPFAM" id="SSF50370">
    <property type="entry name" value="Ricin B-like lectins"/>
    <property type="match status" value="1"/>
</dbReference>
<dbReference type="SMART" id="SM00656">
    <property type="entry name" value="Amb_all"/>
    <property type="match status" value="1"/>
</dbReference>
<dbReference type="SMART" id="SM00458">
    <property type="entry name" value="RICIN"/>
    <property type="match status" value="1"/>
</dbReference>
<keyword evidence="1" id="KW-1015">Disulfide bond</keyword>
<evidence type="ECO:0000256" key="4">
    <source>
        <dbReference type="ARBA" id="ARBA00036818"/>
    </source>
</evidence>
<dbReference type="PROSITE" id="PS50231">
    <property type="entry name" value="RICIN_B_LECTIN"/>
    <property type="match status" value="1"/>
</dbReference>
<gene>
    <name evidence="12" type="ORF">SAMN02745781_02746</name>
</gene>
<comment type="function">
    <text evidence="5">Pectinolytic enzymes consist of four classes of enzymes: pectin lyase, polygalacturonase, pectin methylesterase and rhamnogalacturonase. Among pectinolytic enzymes, pectin lyase is the most important in depolymerization of pectin, since it cleaves internal glycosidic bonds of highly methylated pectins.</text>
</comment>
<dbReference type="Pfam" id="PF00544">
    <property type="entry name" value="Pectate_lyase_4"/>
    <property type="match status" value="1"/>
</dbReference>
<dbReference type="Gene3D" id="2.80.10.50">
    <property type="match status" value="2"/>
</dbReference>
<evidence type="ECO:0000256" key="6">
    <source>
        <dbReference type="ARBA" id="ARBA00039082"/>
    </source>
</evidence>
<feature type="domain" description="Ricin B lectin" evidence="10">
    <location>
        <begin position="36"/>
        <end position="173"/>
    </location>
</feature>
<feature type="chain" id="PRO_5012928728" description="pectin lyase" evidence="9">
    <location>
        <begin position="31"/>
        <end position="548"/>
    </location>
</feature>
<dbReference type="GO" id="GO:0005576">
    <property type="term" value="C:extracellular region"/>
    <property type="evidence" value="ECO:0007669"/>
    <property type="project" value="UniProtKB-SubCell"/>
</dbReference>
<comment type="similarity">
    <text evidence="7">Belongs to the polysaccharide lyase 1 family.</text>
</comment>
<sequence length="548" mass="58598">MRHTKTIGSHLVGLLFTTILPLGLSQSAIAATIPNGTISPIIDVNSGLCLGVNSSSNSAGAQLQIQNCSGSDYQKWQVNLDASNWATIKNMGSGQCIDVTNNSAEPATNLQQWGCSGAENQAWNISAQGNGQYAIISKYSGLAVDVYGARKANGSRVVQYTWTGADNQRWTFPSSSSSSGSTNTTNTPFGFATGTTGGAGGQVVTVSTPSQLENAIRGNTPRIIRVNGIIDFRGNRTTSAGCTYSENNCRYNGKQEKILARLGYCDGRNTYNITYDAAGVEPMRVGSNKTIIGIGSRSGIKGKGFYLRDGVSNIIIRNLSITDINDGLVWGGDAVSLDNASRIWIDHNYIARIGRQMLVTGLGTAKQVTISNNYLDGTTDYGHYCNAKHYWTMLLIAENQTITMANNRIRNSSGRAPKVDGGIVHMVNNYFDGNYAGGLQGVNAYMVMEGNYYTRGNNFSPISSVKSGTLFAPLSATLGQANSSCFNVLGRACVENYDENGRRNFAISGNVMNAVNSNGNWRSGLQTTKPVSTSTVRSFNFGPQGNIN</sequence>
<dbReference type="AlphaFoldDB" id="A0A1M5D2Z8"/>
<evidence type="ECO:0000256" key="9">
    <source>
        <dbReference type="SAM" id="SignalP"/>
    </source>
</evidence>
<name>A0A1M5D2Z8_VIBGA</name>
<keyword evidence="3 7" id="KW-0456">Lyase</keyword>
<dbReference type="InterPro" id="IPR012334">
    <property type="entry name" value="Pectin_lyas_fold"/>
</dbReference>
<dbReference type="SUPFAM" id="SSF51126">
    <property type="entry name" value="Pectin lyase-like"/>
    <property type="match status" value="1"/>
</dbReference>
<dbReference type="CDD" id="cd00161">
    <property type="entry name" value="beta-trefoil_Ricin-like"/>
    <property type="match status" value="1"/>
</dbReference>
<evidence type="ECO:0000256" key="2">
    <source>
        <dbReference type="ARBA" id="ARBA00023180"/>
    </source>
</evidence>
<keyword evidence="7" id="KW-0624">Polysaccharide degradation</keyword>
<organism evidence="12 13">
    <name type="scientific">Vibrio gazogenes DSM 21264 = NBRC 103151</name>
    <dbReference type="NCBI Taxonomy" id="1123492"/>
    <lineage>
        <taxon>Bacteria</taxon>
        <taxon>Pseudomonadati</taxon>
        <taxon>Pseudomonadota</taxon>
        <taxon>Gammaproteobacteria</taxon>
        <taxon>Vibrionales</taxon>
        <taxon>Vibrionaceae</taxon>
        <taxon>Vibrio</taxon>
    </lineage>
</organism>
<evidence type="ECO:0000313" key="12">
    <source>
        <dbReference type="EMBL" id="SHF61324.1"/>
    </source>
</evidence>
<proteinExistence type="inferred from homology"/>
<evidence type="ECO:0000313" key="13">
    <source>
        <dbReference type="Proteomes" id="UP000184159"/>
    </source>
</evidence>
<dbReference type="GO" id="GO:0047490">
    <property type="term" value="F:pectin lyase activity"/>
    <property type="evidence" value="ECO:0007669"/>
    <property type="project" value="UniProtKB-EC"/>
</dbReference>
<dbReference type="InterPro" id="IPR011050">
    <property type="entry name" value="Pectin_lyase_fold/virulence"/>
</dbReference>
<evidence type="ECO:0000256" key="1">
    <source>
        <dbReference type="ARBA" id="ARBA00023157"/>
    </source>
</evidence>
<evidence type="ECO:0000256" key="8">
    <source>
        <dbReference type="SAM" id="MobiDB-lite"/>
    </source>
</evidence>
<evidence type="ECO:0000259" key="11">
    <source>
        <dbReference type="SMART" id="SM00656"/>
    </source>
</evidence>
<feature type="region of interest" description="Disordered" evidence="8">
    <location>
        <begin position="171"/>
        <end position="194"/>
    </location>
</feature>
<reference evidence="13" key="1">
    <citation type="submission" date="2016-11" db="EMBL/GenBank/DDBJ databases">
        <authorList>
            <person name="Varghese N."/>
            <person name="Submissions S."/>
        </authorList>
    </citation>
    <scope>NUCLEOTIDE SEQUENCE [LARGE SCALE GENOMIC DNA]</scope>
    <source>
        <strain evidence="13">DSM 21264</strain>
    </source>
</reference>
<feature type="domain" description="Pectate lyase" evidence="11">
    <location>
        <begin position="248"/>
        <end position="459"/>
    </location>
</feature>
<keyword evidence="9" id="KW-0732">Signal</keyword>
<dbReference type="RefSeq" id="WP_072960458.1">
    <property type="nucleotide sequence ID" value="NZ_FQUH01000013.1"/>
</dbReference>
<evidence type="ECO:0000256" key="3">
    <source>
        <dbReference type="ARBA" id="ARBA00023239"/>
    </source>
</evidence>
<dbReference type="GO" id="GO:0000272">
    <property type="term" value="P:polysaccharide catabolic process"/>
    <property type="evidence" value="ECO:0007669"/>
    <property type="project" value="UniProtKB-KW"/>
</dbReference>
<dbReference type="PANTHER" id="PTHR31683:SF67">
    <property type="entry name" value="PECTIN LYASE F-RELATED"/>
    <property type="match status" value="1"/>
</dbReference>
<evidence type="ECO:0000256" key="5">
    <source>
        <dbReference type="ARBA" id="ARBA00037631"/>
    </source>
</evidence>
<dbReference type="InterPro" id="IPR000772">
    <property type="entry name" value="Ricin_B_lectin"/>
</dbReference>